<protein>
    <submittedName>
        <fullName evidence="4">Uncharacterized protein</fullName>
    </submittedName>
</protein>
<feature type="compositionally biased region" description="Basic and acidic residues" evidence="2">
    <location>
        <begin position="111"/>
        <end position="126"/>
    </location>
</feature>
<dbReference type="AlphaFoldDB" id="A0AAD4MMA2"/>
<keyword evidence="3" id="KW-0732">Signal</keyword>
<organism evidence="4 5">
    <name type="scientific">Ditylenchus destructor</name>
    <dbReference type="NCBI Taxonomy" id="166010"/>
    <lineage>
        <taxon>Eukaryota</taxon>
        <taxon>Metazoa</taxon>
        <taxon>Ecdysozoa</taxon>
        <taxon>Nematoda</taxon>
        <taxon>Chromadorea</taxon>
        <taxon>Rhabditida</taxon>
        <taxon>Tylenchina</taxon>
        <taxon>Tylenchomorpha</taxon>
        <taxon>Sphaerularioidea</taxon>
        <taxon>Anguinidae</taxon>
        <taxon>Anguininae</taxon>
        <taxon>Ditylenchus</taxon>
    </lineage>
</organism>
<feature type="signal peptide" evidence="3">
    <location>
        <begin position="1"/>
        <end position="20"/>
    </location>
</feature>
<evidence type="ECO:0000313" key="4">
    <source>
        <dbReference type="EMBL" id="KAI1699351.1"/>
    </source>
</evidence>
<gene>
    <name evidence="4" type="ORF">DdX_17378</name>
</gene>
<feature type="chain" id="PRO_5042294660" evidence="3">
    <location>
        <begin position="21"/>
        <end position="134"/>
    </location>
</feature>
<reference evidence="4" key="1">
    <citation type="submission" date="2022-01" db="EMBL/GenBank/DDBJ databases">
        <title>Genome Sequence Resource for Two Populations of Ditylenchus destructor, the Migratory Endoparasitic Phytonematode.</title>
        <authorList>
            <person name="Zhang H."/>
            <person name="Lin R."/>
            <person name="Xie B."/>
        </authorList>
    </citation>
    <scope>NUCLEOTIDE SEQUENCE</scope>
    <source>
        <strain evidence="4">BazhouSP</strain>
    </source>
</reference>
<keyword evidence="5" id="KW-1185">Reference proteome</keyword>
<accession>A0AAD4MMA2</accession>
<feature type="coiled-coil region" evidence="1">
    <location>
        <begin position="23"/>
        <end position="57"/>
    </location>
</feature>
<feature type="region of interest" description="Disordered" evidence="2">
    <location>
        <begin position="88"/>
        <end position="134"/>
    </location>
</feature>
<dbReference type="EMBL" id="JAKKPZ010000182">
    <property type="protein sequence ID" value="KAI1699351.1"/>
    <property type="molecule type" value="Genomic_DNA"/>
</dbReference>
<proteinExistence type="predicted"/>
<evidence type="ECO:0000256" key="1">
    <source>
        <dbReference type="SAM" id="Coils"/>
    </source>
</evidence>
<keyword evidence="1" id="KW-0175">Coiled coil</keyword>
<sequence>MGSLFILLLLTSVNITDELAKVKREYSDSLEEADIRIAEMKKKEEDMAEKLKSWEHLHRFNFEYGDAIRKETAESKCKESLQELSPLRLDPIMLPAAGKRQNQDSGSNGDSAKKARIDPKKPEEAGAKNAANVA</sequence>
<evidence type="ECO:0000313" key="5">
    <source>
        <dbReference type="Proteomes" id="UP001201812"/>
    </source>
</evidence>
<dbReference type="Proteomes" id="UP001201812">
    <property type="component" value="Unassembled WGS sequence"/>
</dbReference>
<name>A0AAD4MMA2_9BILA</name>
<comment type="caution">
    <text evidence="4">The sequence shown here is derived from an EMBL/GenBank/DDBJ whole genome shotgun (WGS) entry which is preliminary data.</text>
</comment>
<evidence type="ECO:0000256" key="3">
    <source>
        <dbReference type="SAM" id="SignalP"/>
    </source>
</evidence>
<evidence type="ECO:0000256" key="2">
    <source>
        <dbReference type="SAM" id="MobiDB-lite"/>
    </source>
</evidence>